<organism evidence="1 2">
    <name type="scientific">Pseudoxanthobacter soli DSM 19599</name>
    <dbReference type="NCBI Taxonomy" id="1123029"/>
    <lineage>
        <taxon>Bacteria</taxon>
        <taxon>Pseudomonadati</taxon>
        <taxon>Pseudomonadota</taxon>
        <taxon>Alphaproteobacteria</taxon>
        <taxon>Hyphomicrobiales</taxon>
        <taxon>Segnochrobactraceae</taxon>
        <taxon>Pseudoxanthobacter</taxon>
    </lineage>
</organism>
<dbReference type="RefSeq" id="WP_175563686.1">
    <property type="nucleotide sequence ID" value="NZ_FRXO01000004.1"/>
</dbReference>
<dbReference type="STRING" id="1123029.SAMN02745172_02436"/>
<name>A0A1M7ZLW0_9HYPH</name>
<dbReference type="EMBL" id="FRXO01000004">
    <property type="protein sequence ID" value="SHO65789.1"/>
    <property type="molecule type" value="Genomic_DNA"/>
</dbReference>
<sequence length="58" mass="6455">MEPAPFAPPIDEVEDYIREAGGTWHAVRQLLDEVALLTAECEANQRATSAGYVRRRPS</sequence>
<proteinExistence type="predicted"/>
<dbReference type="AlphaFoldDB" id="A0A1M7ZLW0"/>
<accession>A0A1M7ZLW0</accession>
<gene>
    <name evidence="1" type="ORF">SAMN02745172_02436</name>
</gene>
<dbReference type="Proteomes" id="UP000186406">
    <property type="component" value="Unassembled WGS sequence"/>
</dbReference>
<evidence type="ECO:0000313" key="1">
    <source>
        <dbReference type="EMBL" id="SHO65789.1"/>
    </source>
</evidence>
<protein>
    <submittedName>
        <fullName evidence="1">Uncharacterized protein</fullName>
    </submittedName>
</protein>
<evidence type="ECO:0000313" key="2">
    <source>
        <dbReference type="Proteomes" id="UP000186406"/>
    </source>
</evidence>
<keyword evidence="2" id="KW-1185">Reference proteome</keyword>
<reference evidence="1 2" key="1">
    <citation type="submission" date="2016-12" db="EMBL/GenBank/DDBJ databases">
        <authorList>
            <person name="Song W.-J."/>
            <person name="Kurnit D.M."/>
        </authorList>
    </citation>
    <scope>NUCLEOTIDE SEQUENCE [LARGE SCALE GENOMIC DNA]</scope>
    <source>
        <strain evidence="1 2">DSM 19599</strain>
    </source>
</reference>